<protein>
    <submittedName>
        <fullName evidence="2">Methyltransferase domain-containing protein</fullName>
    </submittedName>
</protein>
<comment type="caution">
    <text evidence="2">The sequence shown here is derived from an EMBL/GenBank/DDBJ whole genome shotgun (WGS) entry which is preliminary data.</text>
</comment>
<dbReference type="Gene3D" id="3.40.50.150">
    <property type="entry name" value="Vaccinia Virus protein VP39"/>
    <property type="match status" value="1"/>
</dbReference>
<dbReference type="RefSeq" id="WP_155041992.1">
    <property type="nucleotide sequence ID" value="NZ_WMIG01000024.1"/>
</dbReference>
<evidence type="ECO:0000313" key="3">
    <source>
        <dbReference type="Proteomes" id="UP000449846"/>
    </source>
</evidence>
<dbReference type="InterPro" id="IPR029063">
    <property type="entry name" value="SAM-dependent_MTases_sf"/>
</dbReference>
<dbReference type="AlphaFoldDB" id="A0A844HX04"/>
<dbReference type="Proteomes" id="UP000449846">
    <property type="component" value="Unassembled WGS sequence"/>
</dbReference>
<dbReference type="GO" id="GO:0008168">
    <property type="term" value="F:methyltransferase activity"/>
    <property type="evidence" value="ECO:0007669"/>
    <property type="project" value="UniProtKB-KW"/>
</dbReference>
<reference evidence="2 3" key="1">
    <citation type="submission" date="2019-11" db="EMBL/GenBank/DDBJ databases">
        <authorList>
            <person name="Dong K."/>
        </authorList>
    </citation>
    <scope>NUCLEOTIDE SEQUENCE [LARGE SCALE GENOMIC DNA]</scope>
    <source>
        <strain evidence="2 3">NBRC 112902</strain>
    </source>
</reference>
<dbReference type="GO" id="GO:0032259">
    <property type="term" value="P:methylation"/>
    <property type="evidence" value="ECO:0007669"/>
    <property type="project" value="UniProtKB-KW"/>
</dbReference>
<dbReference type="PANTHER" id="PTHR43861:SF6">
    <property type="entry name" value="METHYLTRANSFERASE TYPE 11"/>
    <property type="match status" value="1"/>
</dbReference>
<dbReference type="PANTHER" id="PTHR43861">
    <property type="entry name" value="TRANS-ACONITATE 2-METHYLTRANSFERASE-RELATED"/>
    <property type="match status" value="1"/>
</dbReference>
<dbReference type="SUPFAM" id="SSF53335">
    <property type="entry name" value="S-adenosyl-L-methionine-dependent methyltransferases"/>
    <property type="match status" value="1"/>
</dbReference>
<gene>
    <name evidence="2" type="ORF">GL300_22850</name>
</gene>
<sequence>MEKLLRTGERQVGVTRDNIRDDHLARYEWAATFVSPEMRVMDAGCGIGYGAVLLADAGASVLAVDRDAEAISLARANWPHDSVSYQVGNLNFVHNPGEDRFDLIVAFEVVEHLVSPELFLRQIQTLAKPNATVLLSVPNESCIAHSIELNPFHIRHFVKSELEDLALGCGLLVERVYHQDNKEIREDSDGRTLVAVCRIKPSYRPGCRDSSDLERAYEKAEQELHKRSEAIRQLQALSAPPGANSTPRNLGIWQFAVRERAAQITAEQNRQTLNKISHQLQTSEHELLKLQKSHRETLSSFNRANVTLQAYGDILREKDNQIGLLENAQRTAVAEQKVKSEQLKQLRTARARESEQLKQLRSARARETEQLKQLRTAQARQKKFFDPARPTLAGLFRLMKRHRLFVGIILQAPLNTAKNLISVSRRKRANRSGMLSK</sequence>
<keyword evidence="1" id="KW-0175">Coiled coil</keyword>
<proteinExistence type="predicted"/>
<dbReference type="OrthoDB" id="7210452at2"/>
<keyword evidence="3" id="KW-1185">Reference proteome</keyword>
<organism evidence="2 3">
    <name type="scientific">Paracoccus litorisediminis</name>
    <dbReference type="NCBI Taxonomy" id="2006130"/>
    <lineage>
        <taxon>Bacteria</taxon>
        <taxon>Pseudomonadati</taxon>
        <taxon>Pseudomonadota</taxon>
        <taxon>Alphaproteobacteria</taxon>
        <taxon>Rhodobacterales</taxon>
        <taxon>Paracoccaceae</taxon>
        <taxon>Paracoccus</taxon>
    </lineage>
</organism>
<accession>A0A844HX04</accession>
<evidence type="ECO:0000313" key="2">
    <source>
        <dbReference type="EMBL" id="MTH62041.1"/>
    </source>
</evidence>
<dbReference type="CDD" id="cd02440">
    <property type="entry name" value="AdoMet_MTases"/>
    <property type="match status" value="1"/>
</dbReference>
<name>A0A844HX04_9RHOB</name>
<dbReference type="EMBL" id="WMIG01000024">
    <property type="protein sequence ID" value="MTH62041.1"/>
    <property type="molecule type" value="Genomic_DNA"/>
</dbReference>
<dbReference type="Pfam" id="PF13489">
    <property type="entry name" value="Methyltransf_23"/>
    <property type="match status" value="1"/>
</dbReference>
<keyword evidence="2" id="KW-0489">Methyltransferase</keyword>
<evidence type="ECO:0000256" key="1">
    <source>
        <dbReference type="SAM" id="Coils"/>
    </source>
</evidence>
<keyword evidence="2" id="KW-0808">Transferase</keyword>
<feature type="coiled-coil region" evidence="1">
    <location>
        <begin position="210"/>
        <end position="237"/>
    </location>
</feature>
<feature type="coiled-coil region" evidence="1">
    <location>
        <begin position="343"/>
        <end position="377"/>
    </location>
</feature>